<keyword evidence="2" id="KW-1185">Reference proteome</keyword>
<protein>
    <submittedName>
        <fullName evidence="1">Uncharacterized protein</fullName>
    </submittedName>
</protein>
<evidence type="ECO:0000313" key="2">
    <source>
        <dbReference type="Proteomes" id="UP000710849"/>
    </source>
</evidence>
<proteinExistence type="predicted"/>
<evidence type="ECO:0000313" key="1">
    <source>
        <dbReference type="EMBL" id="KAF7942896.1"/>
    </source>
</evidence>
<comment type="caution">
    <text evidence="1">The sequence shown here is derived from an EMBL/GenBank/DDBJ whole genome shotgun (WGS) entry which is preliminary data.</text>
</comment>
<organism evidence="1 2">
    <name type="scientific">Botrytis byssoidea</name>
    <dbReference type="NCBI Taxonomy" id="139641"/>
    <lineage>
        <taxon>Eukaryota</taxon>
        <taxon>Fungi</taxon>
        <taxon>Dikarya</taxon>
        <taxon>Ascomycota</taxon>
        <taxon>Pezizomycotina</taxon>
        <taxon>Leotiomycetes</taxon>
        <taxon>Helotiales</taxon>
        <taxon>Sclerotiniaceae</taxon>
        <taxon>Botrytis</taxon>
    </lineage>
</organism>
<dbReference type="AlphaFoldDB" id="A0A9P5M5A9"/>
<dbReference type="RefSeq" id="XP_038732570.1">
    <property type="nucleotide sequence ID" value="XM_038876863.1"/>
</dbReference>
<accession>A0A9P5M5A9</accession>
<reference evidence="1 2" key="1">
    <citation type="journal article" date="2020" name="Genome Biol. Evol.">
        <title>Comparative genomics of Sclerotiniaceae.</title>
        <authorList>
            <person name="Valero Jimenez C.A."/>
            <person name="Steentjes M."/>
            <person name="Scholten O.E."/>
            <person name="Van Kan J.A.L."/>
        </authorList>
    </citation>
    <scope>NUCLEOTIDE SEQUENCE [LARGE SCALE GENOMIC DNA]</scope>
    <source>
        <strain evidence="1 2">MUCL 94</strain>
    </source>
</reference>
<dbReference type="GeneID" id="62149939"/>
<gene>
    <name evidence="1" type="ORF">EAE97_006350</name>
</gene>
<dbReference type="Proteomes" id="UP000710849">
    <property type="component" value="Unassembled WGS sequence"/>
</dbReference>
<sequence>MSTTIATKALEEVREDLLASLKGAMEECIEAQRLDFGPQVQFLVGKCLQRDLPVHSARLAEKPGNDVAVSLSSSTQCYFTPTFYHAPSTPDKMQRRKKGKNLISSTFYNYRSSSGSCDLSSTSVSIFLKISWARRGLDLRYEMPSVPYSRESFISLRPYYIHAKGSKFHKAAMEFDVDTARKLIEQGRASPLDGIEGFDDLLRFEEWEIGLAINDLYIEWMVFVLRYQVNRYYNIDVFLFFLHDSISEANESMDEITHLCLESSQECLLQDPDMPLLLLHTDHLSPEQSRRIMHLRNYEPLIDWNCHEFPSHPGLYFENSRQLFENPQGDGLEAALDRGVDIS</sequence>
<name>A0A9P5M5A9_9HELO</name>
<dbReference type="EMBL" id="RCSW01000011">
    <property type="protein sequence ID" value="KAF7942896.1"/>
    <property type="molecule type" value="Genomic_DNA"/>
</dbReference>